<dbReference type="STRING" id="1236970.JCM9140_3116"/>
<dbReference type="OrthoDB" id="2890960at2"/>
<reference evidence="1" key="1">
    <citation type="journal article" date="2014" name="Genome Announc.">
        <title>Draft Genome Sequences of Three Alkaliphilic Bacillus Strains, Bacillus wakoensis JCM 9140T, Bacillus akibai JCM 9157T, and Bacillus hemicellulosilyticus JCM 9152T.</title>
        <authorList>
            <person name="Yuki M."/>
            <person name="Oshima K."/>
            <person name="Suda W."/>
            <person name="Oshida Y."/>
            <person name="Kitamura K."/>
            <person name="Iida T."/>
            <person name="Hattori M."/>
            <person name="Ohkuma M."/>
        </authorList>
    </citation>
    <scope>NUCLEOTIDE SEQUENCE [LARGE SCALE GENOMIC DNA]</scope>
    <source>
        <strain evidence="1">JCM 9140</strain>
    </source>
</reference>
<evidence type="ECO:0000313" key="1">
    <source>
        <dbReference type="EMBL" id="GAE27006.1"/>
    </source>
</evidence>
<gene>
    <name evidence="1" type="ORF">JCM9140_3116</name>
</gene>
<sequence>MMQLSIFKNSFDETRAFWRKNHNGQKFCEILAIIPADALSPEENNYCGKDRKKDYQCELWEHVGLAIWRCHKGDWTSAIVILSEYRDRQKPIRMLIEENVRHWFKEMEVIEYLEGRY</sequence>
<name>W4Q4K4_9BACI</name>
<accession>W4Q4K4</accession>
<organism evidence="1 2">
    <name type="scientific">Halalkalibacter wakoensis JCM 9140</name>
    <dbReference type="NCBI Taxonomy" id="1236970"/>
    <lineage>
        <taxon>Bacteria</taxon>
        <taxon>Bacillati</taxon>
        <taxon>Bacillota</taxon>
        <taxon>Bacilli</taxon>
        <taxon>Bacillales</taxon>
        <taxon>Bacillaceae</taxon>
        <taxon>Halalkalibacter</taxon>
    </lineage>
</organism>
<evidence type="ECO:0000313" key="2">
    <source>
        <dbReference type="Proteomes" id="UP000018890"/>
    </source>
</evidence>
<dbReference type="EMBL" id="BAUT01000037">
    <property type="protein sequence ID" value="GAE27006.1"/>
    <property type="molecule type" value="Genomic_DNA"/>
</dbReference>
<proteinExistence type="predicted"/>
<dbReference type="RefSeq" id="WP_034747542.1">
    <property type="nucleotide sequence ID" value="NZ_BAUT01000037.1"/>
</dbReference>
<dbReference type="Proteomes" id="UP000018890">
    <property type="component" value="Unassembled WGS sequence"/>
</dbReference>
<protein>
    <submittedName>
        <fullName evidence="1">Uncharacterized protein</fullName>
    </submittedName>
</protein>
<keyword evidence="2" id="KW-1185">Reference proteome</keyword>
<dbReference type="AlphaFoldDB" id="W4Q4K4"/>
<comment type="caution">
    <text evidence="1">The sequence shown here is derived from an EMBL/GenBank/DDBJ whole genome shotgun (WGS) entry which is preliminary data.</text>
</comment>